<feature type="non-terminal residue" evidence="9">
    <location>
        <position position="1"/>
    </location>
</feature>
<evidence type="ECO:0000256" key="1">
    <source>
        <dbReference type="ARBA" id="ARBA00004651"/>
    </source>
</evidence>
<protein>
    <submittedName>
        <fullName evidence="9">ABC transporter permease subunit</fullName>
    </submittedName>
</protein>
<keyword evidence="5 7" id="KW-1133">Transmembrane helix</keyword>
<dbReference type="PANTHER" id="PTHR30151">
    <property type="entry name" value="ALKANE SULFONATE ABC TRANSPORTER-RELATED, MEMBRANE SUBUNIT"/>
    <property type="match status" value="1"/>
</dbReference>
<feature type="transmembrane region" description="Helical" evidence="7">
    <location>
        <begin position="126"/>
        <end position="147"/>
    </location>
</feature>
<evidence type="ECO:0000256" key="7">
    <source>
        <dbReference type="SAM" id="Phobius"/>
    </source>
</evidence>
<gene>
    <name evidence="9" type="ORF">HW564_21620</name>
</gene>
<evidence type="ECO:0000256" key="2">
    <source>
        <dbReference type="ARBA" id="ARBA00022448"/>
    </source>
</evidence>
<sequence length="158" mass="16609">SQTIPIIARAPMIIVVLYSVGVQGIIPKAVISAYLSFFPVVVGMVKGLRSPDAMQLDLLRTYNASQGETFWKLRLPASMPYLFASLKIGIAASLVGAIVGELPTGAVSGLGARLLAGSYYGQTVQIWSALFGAAILAACLVGLLGVIERLVLKRMGMA</sequence>
<evidence type="ECO:0000259" key="8">
    <source>
        <dbReference type="Pfam" id="PF00528"/>
    </source>
</evidence>
<evidence type="ECO:0000256" key="5">
    <source>
        <dbReference type="ARBA" id="ARBA00022989"/>
    </source>
</evidence>
<dbReference type="GO" id="GO:0055085">
    <property type="term" value="P:transmembrane transport"/>
    <property type="evidence" value="ECO:0007669"/>
    <property type="project" value="InterPro"/>
</dbReference>
<evidence type="ECO:0000256" key="6">
    <source>
        <dbReference type="ARBA" id="ARBA00023136"/>
    </source>
</evidence>
<name>A0A850LPM8_9RHOB</name>
<dbReference type="GO" id="GO:0005886">
    <property type="term" value="C:plasma membrane"/>
    <property type="evidence" value="ECO:0007669"/>
    <property type="project" value="UniProtKB-SubCell"/>
</dbReference>
<dbReference type="EMBL" id="JABXIY010000071">
    <property type="protein sequence ID" value="NVK99529.1"/>
    <property type="molecule type" value="Genomic_DNA"/>
</dbReference>
<feature type="domain" description="ABC transmembrane type-1" evidence="8">
    <location>
        <begin position="2"/>
        <end position="155"/>
    </location>
</feature>
<dbReference type="InterPro" id="IPR035906">
    <property type="entry name" value="MetI-like_sf"/>
</dbReference>
<accession>A0A850LPM8</accession>
<feature type="transmembrane region" description="Helical" evidence="7">
    <location>
        <begin position="7"/>
        <end position="25"/>
    </location>
</feature>
<evidence type="ECO:0000313" key="9">
    <source>
        <dbReference type="EMBL" id="NVK99529.1"/>
    </source>
</evidence>
<dbReference type="InterPro" id="IPR000515">
    <property type="entry name" value="MetI-like"/>
</dbReference>
<proteinExistence type="predicted"/>
<dbReference type="Gene3D" id="1.10.3720.10">
    <property type="entry name" value="MetI-like"/>
    <property type="match status" value="1"/>
</dbReference>
<keyword evidence="4 7" id="KW-0812">Transmembrane</keyword>
<evidence type="ECO:0000313" key="10">
    <source>
        <dbReference type="Proteomes" id="UP000565723"/>
    </source>
</evidence>
<dbReference type="Proteomes" id="UP000565723">
    <property type="component" value="Unassembled WGS sequence"/>
</dbReference>
<dbReference type="AlphaFoldDB" id="A0A850LPM8"/>
<organism evidence="9 10">
    <name type="scientific">Ruegeria pomeroyi</name>
    <dbReference type="NCBI Taxonomy" id="89184"/>
    <lineage>
        <taxon>Bacteria</taxon>
        <taxon>Pseudomonadati</taxon>
        <taxon>Pseudomonadota</taxon>
        <taxon>Alphaproteobacteria</taxon>
        <taxon>Rhodobacterales</taxon>
        <taxon>Roseobacteraceae</taxon>
        <taxon>Ruegeria</taxon>
    </lineage>
</organism>
<dbReference type="Pfam" id="PF00528">
    <property type="entry name" value="BPD_transp_1"/>
    <property type="match status" value="1"/>
</dbReference>
<comment type="caution">
    <text evidence="9">The sequence shown here is derived from an EMBL/GenBank/DDBJ whole genome shotgun (WGS) entry which is preliminary data.</text>
</comment>
<keyword evidence="3" id="KW-1003">Cell membrane</keyword>
<keyword evidence="6 7" id="KW-0472">Membrane</keyword>
<evidence type="ECO:0000256" key="4">
    <source>
        <dbReference type="ARBA" id="ARBA00022692"/>
    </source>
</evidence>
<evidence type="ECO:0000256" key="3">
    <source>
        <dbReference type="ARBA" id="ARBA00022475"/>
    </source>
</evidence>
<reference evidence="9 10" key="1">
    <citation type="journal article" date="2020" name="Proc. Natl. Acad. Sci. U.S.A.">
        <title>Ecological drivers of bacterial community assembly in synthetic phycospheres.</title>
        <authorList>
            <person name="Fu H."/>
            <person name="Uchimiya M."/>
            <person name="Gore J."/>
            <person name="Moran M.A."/>
        </authorList>
    </citation>
    <scope>NUCLEOTIDE SEQUENCE [LARGE SCALE GENOMIC DNA]</scope>
    <source>
        <strain evidence="9">HF-Din03</strain>
    </source>
</reference>
<dbReference type="PANTHER" id="PTHR30151:SF0">
    <property type="entry name" value="ABC TRANSPORTER PERMEASE PROTEIN MJ0413-RELATED"/>
    <property type="match status" value="1"/>
</dbReference>
<dbReference type="SUPFAM" id="SSF161098">
    <property type="entry name" value="MetI-like"/>
    <property type="match status" value="1"/>
</dbReference>
<comment type="subcellular location">
    <subcellularLocation>
        <location evidence="1">Cell membrane</location>
        <topology evidence="1">Multi-pass membrane protein</topology>
    </subcellularLocation>
</comment>
<dbReference type="RefSeq" id="WP_278423141.1">
    <property type="nucleotide sequence ID" value="NZ_JABXIY010000071.1"/>
</dbReference>
<keyword evidence="2" id="KW-0813">Transport</keyword>